<sequence length="163" mass="18480">MAPKLSRNQSANQLTILKFKRHRSTYTLPFTFPNKSTITVDHFITQLIDAINNSGGLLLEDKDDASYDNEINEDDIEVPKSELIDDDGDVKLEEGGDDNRKSVTKNDISIAIPKDKSSPYDNQWIPIDDANLKDLIFSDYDILAFKYVNDGDFEVIEAAYEDQ</sequence>
<keyword evidence="3" id="KW-1185">Reference proteome</keyword>
<reference evidence="3" key="1">
    <citation type="submission" date="2016-05" db="EMBL/GenBank/DDBJ databases">
        <title>Comparative genomics of biotechnologically important yeasts.</title>
        <authorList>
            <consortium name="DOE Joint Genome Institute"/>
            <person name="Riley R."/>
            <person name="Haridas S."/>
            <person name="Wolfe K.H."/>
            <person name="Lopes M.R."/>
            <person name="Hittinger C.T."/>
            <person name="Goker M."/>
            <person name="Salamov A."/>
            <person name="Wisecaver J."/>
            <person name="Long T.M."/>
            <person name="Aerts A.L."/>
            <person name="Barry K."/>
            <person name="Choi C."/>
            <person name="Clum A."/>
            <person name="Coughlan A.Y."/>
            <person name="Deshpande S."/>
            <person name="Douglass A.P."/>
            <person name="Hanson S.J."/>
            <person name="Klenk H.-P."/>
            <person name="Labutti K."/>
            <person name="Lapidus A."/>
            <person name="Lindquist E."/>
            <person name="Lipzen A."/>
            <person name="Meier-Kolthoff J.P."/>
            <person name="Ohm R.A."/>
            <person name="Otillar R.P."/>
            <person name="Pangilinan J."/>
            <person name="Peng Y."/>
            <person name="Rokas A."/>
            <person name="Rosa C.A."/>
            <person name="Scheuner C."/>
            <person name="Sibirny A.A."/>
            <person name="Slot J.C."/>
            <person name="Stielow J.B."/>
            <person name="Sun H."/>
            <person name="Kurtzman C.P."/>
            <person name="Blackwell M."/>
            <person name="Grigoriev I.V."/>
            <person name="Jeffries T.W."/>
        </authorList>
    </citation>
    <scope>NUCLEOTIDE SEQUENCE [LARGE SCALE GENOMIC DNA]</scope>
    <source>
        <strain evidence="3">NRRL Y-1933</strain>
    </source>
</reference>
<evidence type="ECO:0000256" key="1">
    <source>
        <dbReference type="SAM" id="MobiDB-lite"/>
    </source>
</evidence>
<evidence type="ECO:0000313" key="3">
    <source>
        <dbReference type="Proteomes" id="UP000095085"/>
    </source>
</evidence>
<feature type="region of interest" description="Disordered" evidence="1">
    <location>
        <begin position="83"/>
        <end position="104"/>
    </location>
</feature>
<dbReference type="OrthoDB" id="4079690at2759"/>
<dbReference type="Proteomes" id="UP000095085">
    <property type="component" value="Unassembled WGS sequence"/>
</dbReference>
<organism evidence="2 3">
    <name type="scientific">Hyphopichia burtonii NRRL Y-1933</name>
    <dbReference type="NCBI Taxonomy" id="984485"/>
    <lineage>
        <taxon>Eukaryota</taxon>
        <taxon>Fungi</taxon>
        <taxon>Dikarya</taxon>
        <taxon>Ascomycota</taxon>
        <taxon>Saccharomycotina</taxon>
        <taxon>Pichiomycetes</taxon>
        <taxon>Debaryomycetaceae</taxon>
        <taxon>Hyphopichia</taxon>
    </lineage>
</organism>
<proteinExistence type="predicted"/>
<gene>
    <name evidence="2" type="ORF">HYPBUDRAFT_151346</name>
</gene>
<dbReference type="AlphaFoldDB" id="A0A1E4RRJ6"/>
<dbReference type="EMBL" id="KV454538">
    <property type="protein sequence ID" value="ODV69685.1"/>
    <property type="molecule type" value="Genomic_DNA"/>
</dbReference>
<dbReference type="RefSeq" id="XP_020078752.1">
    <property type="nucleotide sequence ID" value="XM_020220450.1"/>
</dbReference>
<protein>
    <submittedName>
        <fullName evidence="2">Uncharacterized protein</fullName>
    </submittedName>
</protein>
<dbReference type="GeneID" id="30995000"/>
<feature type="compositionally biased region" description="Basic and acidic residues" evidence="1">
    <location>
        <begin position="83"/>
        <end position="101"/>
    </location>
</feature>
<accession>A0A1E4RRJ6</accession>
<evidence type="ECO:0000313" key="2">
    <source>
        <dbReference type="EMBL" id="ODV69685.1"/>
    </source>
</evidence>
<name>A0A1E4RRJ6_9ASCO</name>